<feature type="domain" description="AprE-like long alpha-helical hairpin" evidence="11">
    <location>
        <begin position="88"/>
        <end position="274"/>
    </location>
</feature>
<evidence type="ECO:0000259" key="11">
    <source>
        <dbReference type="Pfam" id="PF25994"/>
    </source>
</evidence>
<evidence type="ECO:0000256" key="3">
    <source>
        <dbReference type="ARBA" id="ARBA00022448"/>
    </source>
</evidence>
<feature type="domain" description="AprE-like beta-barrel" evidence="12">
    <location>
        <begin position="321"/>
        <end position="407"/>
    </location>
</feature>
<evidence type="ECO:0000256" key="4">
    <source>
        <dbReference type="ARBA" id="ARBA00022475"/>
    </source>
</evidence>
<name>A0A4U7N1X8_9RHOB</name>
<sequence length="431" mass="48390">MTSNRLHTFFPTVLGYGAILFLVLTLVTWGTRTKIAGSVVTSGTVQVENNPQVIQHQEGGVVGEILVRDGDHILAGEVLIQLDGTFLRSELAIVEGQMAQNFAHIARLRAERDDAMIPNFSIPLILAHVDQKDLDTHAKSQRDLYEIRNTSLRRKTSQINARQAQIEQKISGAFAQIHANESQLILVKQEIHAVEQLFRRNLVEAGRLRALQREQARLDGDTGRLLALIAEDRLQASVLTMETEKLQDDRREGAMIQLRELVAANSELRERRLALMERLSRLDIRAPVSGVVFDSQVFAAKSVIRPAAPIMHIVPNNKPLEVIARISPNDVDRIYRSQPATLKIGALGRSTPDLKAHVVRISADATWDETRRQSYFDAVLAIDPDTLNTQTRQAVIPGMPVIVFLKTDMRTPLTYLIRPISTYFDRAFRED</sequence>
<evidence type="ECO:0000256" key="7">
    <source>
        <dbReference type="ARBA" id="ARBA00022989"/>
    </source>
</evidence>
<reference evidence="13 14" key="1">
    <citation type="submission" date="2019-04" db="EMBL/GenBank/DDBJ databases">
        <title>Genome sequence of Pelagicola litoralis CL-ES2.</title>
        <authorList>
            <person name="Cao J."/>
        </authorList>
    </citation>
    <scope>NUCLEOTIDE SEQUENCE [LARGE SCALE GENOMIC DNA]</scope>
    <source>
        <strain evidence="13 14">CL-ES2</strain>
    </source>
</reference>
<dbReference type="InterPro" id="IPR050739">
    <property type="entry name" value="MFP"/>
</dbReference>
<comment type="similarity">
    <text evidence="2 9">Belongs to the membrane fusion protein (MFP) (TC 8.A.1) family.</text>
</comment>
<comment type="caution">
    <text evidence="13">The sequence shown here is derived from an EMBL/GenBank/DDBJ whole genome shotgun (WGS) entry which is preliminary data.</text>
</comment>
<dbReference type="SUPFAM" id="SSF111369">
    <property type="entry name" value="HlyD-like secretion proteins"/>
    <property type="match status" value="1"/>
</dbReference>
<keyword evidence="7 9" id="KW-1133">Transmembrane helix</keyword>
<evidence type="ECO:0000256" key="2">
    <source>
        <dbReference type="ARBA" id="ARBA00009477"/>
    </source>
</evidence>
<dbReference type="GO" id="GO:0015031">
    <property type="term" value="P:protein transport"/>
    <property type="evidence" value="ECO:0007669"/>
    <property type="project" value="InterPro"/>
</dbReference>
<keyword evidence="8 9" id="KW-0472">Membrane</keyword>
<dbReference type="GO" id="GO:0005886">
    <property type="term" value="C:plasma membrane"/>
    <property type="evidence" value="ECO:0007669"/>
    <property type="project" value="UniProtKB-SubCell"/>
</dbReference>
<gene>
    <name evidence="13" type="ORF">FAP39_11615</name>
</gene>
<dbReference type="OrthoDB" id="9810980at2"/>
<evidence type="ECO:0000313" key="13">
    <source>
        <dbReference type="EMBL" id="TKZ19387.1"/>
    </source>
</evidence>
<dbReference type="Proteomes" id="UP000306575">
    <property type="component" value="Unassembled WGS sequence"/>
</dbReference>
<dbReference type="InterPro" id="IPR010129">
    <property type="entry name" value="T1SS_HlyD"/>
</dbReference>
<evidence type="ECO:0000256" key="5">
    <source>
        <dbReference type="ARBA" id="ARBA00022519"/>
    </source>
</evidence>
<accession>A0A4U7N1X8</accession>
<keyword evidence="14" id="KW-1185">Reference proteome</keyword>
<dbReference type="PANTHER" id="PTHR30386">
    <property type="entry name" value="MEMBRANE FUSION SUBUNIT OF EMRAB-TOLC MULTIDRUG EFFLUX PUMP"/>
    <property type="match status" value="1"/>
</dbReference>
<keyword evidence="10" id="KW-0175">Coiled coil</keyword>
<evidence type="ECO:0000256" key="10">
    <source>
        <dbReference type="SAM" id="Coils"/>
    </source>
</evidence>
<evidence type="ECO:0000259" key="12">
    <source>
        <dbReference type="Pfam" id="PF26002"/>
    </source>
</evidence>
<dbReference type="PANTHER" id="PTHR30386:SF17">
    <property type="entry name" value="ALKALINE PROTEASE SECRETION PROTEIN APRE"/>
    <property type="match status" value="1"/>
</dbReference>
<keyword evidence="3 9" id="KW-0813">Transport</keyword>
<keyword evidence="6 9" id="KW-0812">Transmembrane</keyword>
<dbReference type="InterPro" id="IPR058982">
    <property type="entry name" value="Beta-barrel_AprE"/>
</dbReference>
<evidence type="ECO:0000256" key="8">
    <source>
        <dbReference type="ARBA" id="ARBA00023136"/>
    </source>
</evidence>
<organism evidence="13 14">
    <name type="scientific">Shimia litoralis</name>
    <dbReference type="NCBI Taxonomy" id="420403"/>
    <lineage>
        <taxon>Bacteria</taxon>
        <taxon>Pseudomonadati</taxon>
        <taxon>Pseudomonadota</taxon>
        <taxon>Alphaproteobacteria</taxon>
        <taxon>Rhodobacterales</taxon>
        <taxon>Roseobacteraceae</taxon>
    </lineage>
</organism>
<dbReference type="Pfam" id="PF26002">
    <property type="entry name" value="Beta-barrel_AprE"/>
    <property type="match status" value="1"/>
</dbReference>
<keyword evidence="5 9" id="KW-0997">Cell inner membrane</keyword>
<keyword evidence="4 9" id="KW-1003">Cell membrane</keyword>
<dbReference type="Pfam" id="PF25994">
    <property type="entry name" value="HH_AprE"/>
    <property type="match status" value="1"/>
</dbReference>
<dbReference type="RefSeq" id="WP_138016571.1">
    <property type="nucleotide sequence ID" value="NZ_SULI01000013.1"/>
</dbReference>
<dbReference type="InterPro" id="IPR058781">
    <property type="entry name" value="HH_AprE-like"/>
</dbReference>
<comment type="subcellular location">
    <subcellularLocation>
        <location evidence="1 9">Cell inner membrane</location>
        <topology evidence="1 9">Single-pass membrane protein</topology>
    </subcellularLocation>
</comment>
<evidence type="ECO:0000313" key="14">
    <source>
        <dbReference type="Proteomes" id="UP000306575"/>
    </source>
</evidence>
<dbReference type="PRINTS" id="PR01490">
    <property type="entry name" value="RTXTOXIND"/>
</dbReference>
<dbReference type="EMBL" id="SULI01000013">
    <property type="protein sequence ID" value="TKZ19387.1"/>
    <property type="molecule type" value="Genomic_DNA"/>
</dbReference>
<proteinExistence type="inferred from homology"/>
<evidence type="ECO:0000256" key="6">
    <source>
        <dbReference type="ARBA" id="ARBA00022692"/>
    </source>
</evidence>
<dbReference type="Gene3D" id="2.40.30.170">
    <property type="match status" value="1"/>
</dbReference>
<evidence type="ECO:0000256" key="9">
    <source>
        <dbReference type="RuleBase" id="RU365093"/>
    </source>
</evidence>
<feature type="coiled-coil region" evidence="10">
    <location>
        <begin position="251"/>
        <end position="278"/>
    </location>
</feature>
<evidence type="ECO:0000256" key="1">
    <source>
        <dbReference type="ARBA" id="ARBA00004377"/>
    </source>
</evidence>
<feature type="transmembrane region" description="Helical" evidence="9">
    <location>
        <begin position="6"/>
        <end position="29"/>
    </location>
</feature>
<dbReference type="NCBIfam" id="TIGR01843">
    <property type="entry name" value="type_I_hlyD"/>
    <property type="match status" value="1"/>
</dbReference>
<dbReference type="AlphaFoldDB" id="A0A4U7N1X8"/>
<protein>
    <recommendedName>
        <fullName evidence="9">Membrane fusion protein (MFP) family protein</fullName>
    </recommendedName>
</protein>